<dbReference type="PANTHER" id="PTHR37042">
    <property type="entry name" value="OUTER MEMBRANE PROTEIN RV1973"/>
    <property type="match status" value="1"/>
</dbReference>
<keyword evidence="5" id="KW-1185">Reference proteome</keyword>
<keyword evidence="3" id="KW-0812">Transmembrane</keyword>
<evidence type="ECO:0000256" key="3">
    <source>
        <dbReference type="SAM" id="Phobius"/>
    </source>
</evidence>
<dbReference type="GO" id="GO:0016020">
    <property type="term" value="C:membrane"/>
    <property type="evidence" value="ECO:0007669"/>
    <property type="project" value="UniProtKB-SubCell"/>
</dbReference>
<dbReference type="EMBL" id="CP059491">
    <property type="protein sequence ID" value="QMT00756.1"/>
    <property type="molecule type" value="Genomic_DNA"/>
</dbReference>
<comment type="subcellular location">
    <subcellularLocation>
        <location evidence="1">Membrane</location>
    </subcellularLocation>
</comment>
<accession>A0A7D7LWR3</accession>
<dbReference type="AlphaFoldDB" id="A0A7D7LWR3"/>
<proteinExistence type="predicted"/>
<reference evidence="5" key="1">
    <citation type="submission" date="2020-07" db="EMBL/GenBank/DDBJ databases">
        <title>novel species isolated from the respiratory tract of Marmot.</title>
        <authorList>
            <person name="Zhang G."/>
        </authorList>
    </citation>
    <scope>NUCLEOTIDE SEQUENCE [LARGE SCALE GENOMIC DNA]</scope>
    <source>
        <strain evidence="5">686</strain>
    </source>
</reference>
<feature type="transmembrane region" description="Helical" evidence="3">
    <location>
        <begin position="45"/>
        <end position="67"/>
    </location>
</feature>
<keyword evidence="3" id="KW-1133">Transmembrane helix</keyword>
<organism evidence="4 5">
    <name type="scientific">Gordonia jinghuaiqii</name>
    <dbReference type="NCBI Taxonomy" id="2758710"/>
    <lineage>
        <taxon>Bacteria</taxon>
        <taxon>Bacillati</taxon>
        <taxon>Actinomycetota</taxon>
        <taxon>Actinomycetes</taxon>
        <taxon>Mycobacteriales</taxon>
        <taxon>Gordoniaceae</taxon>
        <taxon>Gordonia</taxon>
    </lineage>
</organism>
<dbReference type="KEGG" id="gji:H1R19_17985"/>
<dbReference type="PANTHER" id="PTHR37042:SF4">
    <property type="entry name" value="OUTER MEMBRANE PROTEIN RV1973"/>
    <property type="match status" value="1"/>
</dbReference>
<dbReference type="RefSeq" id="WP_219849723.1">
    <property type="nucleotide sequence ID" value="NZ_CP059491.1"/>
</dbReference>
<protein>
    <recommendedName>
        <fullName evidence="6">Mce-associated membrane protein</fullName>
    </recommendedName>
</protein>
<gene>
    <name evidence="4" type="ORF">H1R19_17985</name>
</gene>
<keyword evidence="2 3" id="KW-0472">Membrane</keyword>
<name>A0A7D7LWR3_9ACTN</name>
<dbReference type="Proteomes" id="UP000515663">
    <property type="component" value="Chromosome"/>
</dbReference>
<evidence type="ECO:0000313" key="5">
    <source>
        <dbReference type="Proteomes" id="UP000515663"/>
    </source>
</evidence>
<evidence type="ECO:0000256" key="1">
    <source>
        <dbReference type="ARBA" id="ARBA00004370"/>
    </source>
</evidence>
<evidence type="ECO:0000313" key="4">
    <source>
        <dbReference type="EMBL" id="QMT00756.1"/>
    </source>
</evidence>
<evidence type="ECO:0008006" key="6">
    <source>
        <dbReference type="Google" id="ProtNLM"/>
    </source>
</evidence>
<evidence type="ECO:0000256" key="2">
    <source>
        <dbReference type="ARBA" id="ARBA00023136"/>
    </source>
</evidence>
<sequence length="196" mass="20626">MAGAAGRSDIAAARAARRGLRDALDDLTSLEVDAGLRRRPPRRRWVVLTLGLVGSLVLAGVAVVAWLDARDAYSDADFEQAAADRVALLIAPDSRDPLRAREILAGATGAFYEEFAQSADSYRAFVDANGAVTESSVEGTGISAREGDTATVLVAATAVFDKPGAATASQPRRFRLRVLVTPDEGSLKLGAVQYLP</sequence>